<gene>
    <name evidence="2" type="ORF">FM121_13145</name>
</gene>
<sequence>MKKNFYIFTGMIILLGIGITSNAFADSTGEAILNEIKAPNEEYVANNPYSSNEELIISDETQSMIDDTALQNPQVSQVANQIISDAQNNELITSEEINSLIQELLIDNEANQEEAYNRMLSERAMPSSNNLLASRGPIEITVTAARTYWNAGATLVKAGGYPNAAMYMRHAEVAIPFTKPANHLSKNNAWAKQLCTDNGFAGQDFNWWKVNVRDKPNVNTATKSGTYYFTSGDPYYALAHVNYSTQYVRQSNGGFKVYTIITDYYDFALMNYDSIKTGFVNNYAFGMQTLGLIGNYNITIAYNS</sequence>
<keyword evidence="3" id="KW-1185">Reference proteome</keyword>
<accession>A0A1X6WRZ2</accession>
<dbReference type="AlphaFoldDB" id="A0A1X6WRZ2"/>
<dbReference type="RefSeq" id="WP_179203883.1">
    <property type="nucleotide sequence ID" value="NZ_FWFD01000018.1"/>
</dbReference>
<evidence type="ECO:0008006" key="4">
    <source>
        <dbReference type="Google" id="ProtNLM"/>
    </source>
</evidence>
<keyword evidence="1" id="KW-0732">Signal</keyword>
<feature type="chain" id="PRO_5012191578" description="SCP domain-containing protein" evidence="1">
    <location>
        <begin position="26"/>
        <end position="304"/>
    </location>
</feature>
<dbReference type="Proteomes" id="UP000195918">
    <property type="component" value="Unassembled WGS sequence"/>
</dbReference>
<evidence type="ECO:0000313" key="3">
    <source>
        <dbReference type="Proteomes" id="UP000195918"/>
    </source>
</evidence>
<reference evidence="3" key="1">
    <citation type="submission" date="2017-02" db="EMBL/GenBank/DDBJ databases">
        <authorList>
            <person name="Dridi B."/>
        </authorList>
    </citation>
    <scope>NUCLEOTIDE SEQUENCE [LARGE SCALE GENOMIC DNA]</scope>
    <source>
        <strain evidence="3">bH819</strain>
    </source>
</reference>
<evidence type="ECO:0000256" key="1">
    <source>
        <dbReference type="SAM" id="SignalP"/>
    </source>
</evidence>
<feature type="signal peptide" evidence="1">
    <location>
        <begin position="1"/>
        <end position="25"/>
    </location>
</feature>
<protein>
    <recommendedName>
        <fullName evidence="4">SCP domain-containing protein</fullName>
    </recommendedName>
</protein>
<dbReference type="EMBL" id="FWFD01000018">
    <property type="protein sequence ID" value="SLM87037.1"/>
    <property type="molecule type" value="Genomic_DNA"/>
</dbReference>
<proteinExistence type="predicted"/>
<name>A0A1X6WRZ2_9ENTE</name>
<evidence type="ECO:0000313" key="2">
    <source>
        <dbReference type="EMBL" id="SLM87037.1"/>
    </source>
</evidence>
<organism evidence="2 3">
    <name type="scientific">Vagococcus fluvialis bH819</name>
    <dbReference type="NCBI Taxonomy" id="1255619"/>
    <lineage>
        <taxon>Bacteria</taxon>
        <taxon>Bacillati</taxon>
        <taxon>Bacillota</taxon>
        <taxon>Bacilli</taxon>
        <taxon>Lactobacillales</taxon>
        <taxon>Enterococcaceae</taxon>
        <taxon>Vagococcus</taxon>
    </lineage>
</organism>